<dbReference type="GO" id="GO:0005634">
    <property type="term" value="C:nucleus"/>
    <property type="evidence" value="ECO:0007669"/>
    <property type="project" value="TreeGrafter"/>
</dbReference>
<name>A0A8J8VXF3_9EURO</name>
<feature type="compositionally biased region" description="Polar residues" evidence="1">
    <location>
        <begin position="166"/>
        <end position="177"/>
    </location>
</feature>
<feature type="compositionally biased region" description="Polar residues" evidence="1">
    <location>
        <begin position="133"/>
        <end position="150"/>
    </location>
</feature>
<dbReference type="Proteomes" id="UP000631181">
    <property type="component" value="Unassembled WGS sequence"/>
</dbReference>
<organism evidence="3 4">
    <name type="scientific">Penicillium ucsense</name>
    <dbReference type="NCBI Taxonomy" id="2839758"/>
    <lineage>
        <taxon>Eukaryota</taxon>
        <taxon>Fungi</taxon>
        <taxon>Dikarya</taxon>
        <taxon>Ascomycota</taxon>
        <taxon>Pezizomycotina</taxon>
        <taxon>Eurotiomycetes</taxon>
        <taxon>Eurotiomycetidae</taxon>
        <taxon>Eurotiales</taxon>
        <taxon>Aspergillaceae</taxon>
        <taxon>Penicillium</taxon>
    </lineage>
</organism>
<dbReference type="SMART" id="SM00731">
    <property type="entry name" value="SprT"/>
    <property type="match status" value="1"/>
</dbReference>
<evidence type="ECO:0000313" key="4">
    <source>
        <dbReference type="Proteomes" id="UP000631181"/>
    </source>
</evidence>
<dbReference type="Pfam" id="PF17283">
    <property type="entry name" value="Zn_ribbon_SprT"/>
    <property type="match status" value="1"/>
</dbReference>
<feature type="compositionally biased region" description="Acidic residues" evidence="1">
    <location>
        <begin position="186"/>
        <end position="201"/>
    </location>
</feature>
<feature type="compositionally biased region" description="Polar residues" evidence="1">
    <location>
        <begin position="98"/>
        <end position="113"/>
    </location>
</feature>
<evidence type="ECO:0000256" key="1">
    <source>
        <dbReference type="SAM" id="MobiDB-lite"/>
    </source>
</evidence>
<proteinExistence type="predicted"/>
<keyword evidence="4" id="KW-1185">Reference proteome</keyword>
<dbReference type="PANTHER" id="PTHR23099">
    <property type="entry name" value="TRANSCRIPTIONAL REGULATOR"/>
    <property type="match status" value="1"/>
</dbReference>
<dbReference type="InterPro" id="IPR006640">
    <property type="entry name" value="SprT-like_domain"/>
</dbReference>
<gene>
    <name evidence="3" type="ORF">PECM_000909</name>
</gene>
<feature type="compositionally biased region" description="Basic and acidic residues" evidence="1">
    <location>
        <begin position="385"/>
        <end position="417"/>
    </location>
</feature>
<feature type="compositionally biased region" description="Polar residues" evidence="1">
    <location>
        <begin position="375"/>
        <end position="384"/>
    </location>
</feature>
<protein>
    <recommendedName>
        <fullName evidence="2">SprT-like domain-containing protein</fullName>
    </recommendedName>
</protein>
<feature type="region of interest" description="Disordered" evidence="1">
    <location>
        <begin position="1"/>
        <end position="263"/>
    </location>
</feature>
<evidence type="ECO:0000313" key="3">
    <source>
        <dbReference type="EMBL" id="KAF7713567.1"/>
    </source>
</evidence>
<dbReference type="AlphaFoldDB" id="A0A8J8VXF3"/>
<dbReference type="PANTHER" id="PTHR23099:SF0">
    <property type="entry name" value="GERM CELL NUCLEAR ACIDIC PROTEIN"/>
    <property type="match status" value="1"/>
</dbReference>
<feature type="compositionally biased region" description="Basic residues" evidence="1">
    <location>
        <begin position="236"/>
        <end position="245"/>
    </location>
</feature>
<evidence type="ECO:0000259" key="2">
    <source>
        <dbReference type="SMART" id="SM00731"/>
    </source>
</evidence>
<reference evidence="3" key="1">
    <citation type="journal article" date="2020" name="Front. Microbiol.">
        <title>Gene regulatory networks of Penicillium echinulatum 2HH and Penicillium oxalicum 114-2 inferred by a computational biology approach.</title>
        <authorList>
            <person name="Lenz A.R."/>
            <person name="Galan-Vasquez E."/>
            <person name="Balbinot E."/>
            <person name="De Abreu F.P."/>
            <person name="De Oliveira N.S."/>
            <person name="Da Rosa L.O."/>
            <person name="De Avila E Silva S."/>
            <person name="Camassola M."/>
            <person name="Dillon A.J.P."/>
            <person name="Perez-Rueda E."/>
        </authorList>
    </citation>
    <scope>NUCLEOTIDE SEQUENCE</scope>
    <source>
        <strain evidence="3">S1M29</strain>
    </source>
</reference>
<dbReference type="EMBL" id="WIWV01000113">
    <property type="protein sequence ID" value="KAF7713567.1"/>
    <property type="molecule type" value="Genomic_DNA"/>
</dbReference>
<feature type="compositionally biased region" description="Basic residues" evidence="1">
    <location>
        <begin position="348"/>
        <end position="359"/>
    </location>
</feature>
<feature type="domain" description="SprT-like" evidence="2">
    <location>
        <begin position="477"/>
        <end position="652"/>
    </location>
</feature>
<dbReference type="InterPro" id="IPR035240">
    <property type="entry name" value="SprT_Zn_ribbon"/>
</dbReference>
<comment type="caution">
    <text evidence="3">The sequence shown here is derived from an EMBL/GenBank/DDBJ whole genome shotgun (WGS) entry which is preliminary data.</text>
</comment>
<feature type="compositionally biased region" description="Polar residues" evidence="1">
    <location>
        <begin position="44"/>
        <end position="59"/>
    </location>
</feature>
<sequence>MARLNTSNPLTTGLQRQKSLKQQTPFADSTPTQAKIAAEHDTNLRSSEAKTPSTATKPSFQRHSRGSSLVFDIFSEESVSKGSDSTPPRKQRKARTLKTANVNSLLLPISQTPRPRPPVKLETDDYEKENDVQENTPEQNREAQNGSLPASPTRRDVPRPRGAHQSVRSARADNNSPALRRHNVESETEEDDEDNGFDSLDDFIVSDNEDPSFHETSASETEDEKLPSPPPPPPSSRRRLMRGRRPNLVAEMDQSDDEMPRRSLVLDPQIPEALRLSHTNGVSLKPMSQEDLDLHTKLDAMTLESQNGTFDKESPQPESSFVEPQGLPKGKKSQDKKLQTPPASPRPSRLRSPTKKKVRIPATPHRESVDEFWSQEETNTWNDQHSPRKETSTSRKVIELLKDFDDSEEDSGHRSRDSSSSGDLEPTSKGGDMMPTTPKPLSKSAIKKAEAEKNRAAKARRLSFNNKKAEFAEAFFRTLDQAASGGEVSRLAESTGGVTITWSKTLNTTAGRARWKGERVVSRGPNGESRGMSKIKHHASIELAEKIIDNEYRLINTLAHEYCHLANYMVSNIHDNPHGASFKNWGEKCADAMLNHPLYGGHIHVTTKHSYEIDYKYVWHCTACGQEYRRHSKSIDTDRSRCGTCQGKLQQIKPKPRNVSPKKSAIIPGQRRILEDVTRNLDQFVF</sequence>
<accession>A0A8J8VXF3</accession>
<dbReference type="OrthoDB" id="20772at2759"/>
<feature type="compositionally biased region" description="Polar residues" evidence="1">
    <location>
        <begin position="1"/>
        <end position="33"/>
    </location>
</feature>
<feature type="region of interest" description="Disordered" evidence="1">
    <location>
        <begin position="276"/>
        <end position="459"/>
    </location>
</feature>
<dbReference type="Pfam" id="PF10263">
    <property type="entry name" value="SprT-like"/>
    <property type="match status" value="1"/>
</dbReference>
<dbReference type="GO" id="GO:0006950">
    <property type="term" value="P:response to stress"/>
    <property type="evidence" value="ECO:0007669"/>
    <property type="project" value="UniProtKB-ARBA"/>
</dbReference>